<proteinExistence type="predicted"/>
<evidence type="ECO:0000313" key="2">
    <source>
        <dbReference type="Proteomes" id="UP000618460"/>
    </source>
</evidence>
<evidence type="ECO:0000313" key="1">
    <source>
        <dbReference type="EMBL" id="GGM32922.1"/>
    </source>
</evidence>
<dbReference type="EMBL" id="BMLG01000009">
    <property type="protein sequence ID" value="GGM32922.1"/>
    <property type="molecule type" value="Genomic_DNA"/>
</dbReference>
<sequence>MKKYWKSTAIIAVIVISIGTFYINAALSAPEYPMFIIEKQSGQDQALGSLAVEGFYHETASMNYVNTNVTITSEGSEYNSRTFIDQIIGQPAPMIEDLQNEHRYFMRGKGLSTDSYFESDQMLAYAEATYSYGSMGPEDFTFDIGILDKQTNDTNAFTVEIPESLEIDYIYVEDVQVVDNVLHVITYNVLSNNNNNNVANYIYTIDLTKETVSSYEAVFTESEQQEDLDINTSLVRTNPKQANEQLLYLKTENKEIEDQESIIRIENLSKELISYNLKTKEKTIIDLGERLKENDISYYVDSTVYLTKINEQNLVVTPYQLEDQQFGNPYTIELSGETGEGHSPMIEVHEGKLYVTTRRMTDKINANVTMVDVKTGETLYKGEVITKEDKEDLDEFELYIHDISVR</sequence>
<accession>A0A917TQX9</accession>
<organism evidence="1 2">
    <name type="scientific">Paraliobacillus quinghaiensis</name>
    <dbReference type="NCBI Taxonomy" id="470815"/>
    <lineage>
        <taxon>Bacteria</taxon>
        <taxon>Bacillati</taxon>
        <taxon>Bacillota</taxon>
        <taxon>Bacilli</taxon>
        <taxon>Bacillales</taxon>
        <taxon>Bacillaceae</taxon>
        <taxon>Paraliobacillus</taxon>
    </lineage>
</organism>
<reference evidence="1" key="1">
    <citation type="journal article" date="2014" name="Int. J. Syst. Evol. Microbiol.">
        <title>Complete genome sequence of Corynebacterium casei LMG S-19264T (=DSM 44701T), isolated from a smear-ripened cheese.</title>
        <authorList>
            <consortium name="US DOE Joint Genome Institute (JGI-PGF)"/>
            <person name="Walter F."/>
            <person name="Albersmeier A."/>
            <person name="Kalinowski J."/>
            <person name="Ruckert C."/>
        </authorList>
    </citation>
    <scope>NUCLEOTIDE SEQUENCE</scope>
    <source>
        <strain evidence="1">CGMCC 1.6333</strain>
    </source>
</reference>
<dbReference type="RefSeq" id="WP_117155130.1">
    <property type="nucleotide sequence ID" value="NZ_BMLG01000009.1"/>
</dbReference>
<protein>
    <submittedName>
        <fullName evidence="1">Uncharacterized protein</fullName>
    </submittedName>
</protein>
<comment type="caution">
    <text evidence="1">The sequence shown here is derived from an EMBL/GenBank/DDBJ whole genome shotgun (WGS) entry which is preliminary data.</text>
</comment>
<name>A0A917TQX9_9BACI</name>
<dbReference type="OrthoDB" id="2433869at2"/>
<dbReference type="AlphaFoldDB" id="A0A917TQX9"/>
<gene>
    <name evidence="1" type="ORF">GCM10011351_18730</name>
</gene>
<dbReference type="Proteomes" id="UP000618460">
    <property type="component" value="Unassembled WGS sequence"/>
</dbReference>
<keyword evidence="2" id="KW-1185">Reference proteome</keyword>
<reference evidence="1" key="2">
    <citation type="submission" date="2020-09" db="EMBL/GenBank/DDBJ databases">
        <authorList>
            <person name="Sun Q."/>
            <person name="Zhou Y."/>
        </authorList>
    </citation>
    <scope>NUCLEOTIDE SEQUENCE</scope>
    <source>
        <strain evidence="1">CGMCC 1.6333</strain>
    </source>
</reference>